<evidence type="ECO:0000313" key="3">
    <source>
        <dbReference type="Proteomes" id="UP000198310"/>
    </source>
</evidence>
<name>A0A238VXB6_9BACT</name>
<feature type="region of interest" description="Disordered" evidence="1">
    <location>
        <begin position="1"/>
        <end position="31"/>
    </location>
</feature>
<protein>
    <submittedName>
        <fullName evidence="2">Uncharacterized protein</fullName>
    </submittedName>
</protein>
<keyword evidence="3" id="KW-1185">Reference proteome</keyword>
<proteinExistence type="predicted"/>
<organism evidence="2 3">
    <name type="scientific">Hymenobacter mucosus</name>
    <dbReference type="NCBI Taxonomy" id="1411120"/>
    <lineage>
        <taxon>Bacteria</taxon>
        <taxon>Pseudomonadati</taxon>
        <taxon>Bacteroidota</taxon>
        <taxon>Cytophagia</taxon>
        <taxon>Cytophagales</taxon>
        <taxon>Hymenobacteraceae</taxon>
        <taxon>Hymenobacter</taxon>
    </lineage>
</organism>
<dbReference type="AlphaFoldDB" id="A0A238VXB6"/>
<evidence type="ECO:0000256" key="1">
    <source>
        <dbReference type="SAM" id="MobiDB-lite"/>
    </source>
</evidence>
<evidence type="ECO:0000313" key="2">
    <source>
        <dbReference type="EMBL" id="SNR38784.1"/>
    </source>
</evidence>
<reference evidence="3" key="1">
    <citation type="submission" date="2017-06" db="EMBL/GenBank/DDBJ databases">
        <authorList>
            <person name="Varghese N."/>
            <person name="Submissions S."/>
        </authorList>
    </citation>
    <scope>NUCLEOTIDE SEQUENCE [LARGE SCALE GENOMIC DNA]</scope>
    <source>
        <strain evidence="3">DSM 28041</strain>
    </source>
</reference>
<feature type="non-terminal residue" evidence="2">
    <location>
        <position position="31"/>
    </location>
</feature>
<dbReference type="EMBL" id="FZNS01000002">
    <property type="protein sequence ID" value="SNR38784.1"/>
    <property type="molecule type" value="Genomic_DNA"/>
</dbReference>
<sequence>MLRTFAARYGSKELQPPRSARHRASFNWKLA</sequence>
<gene>
    <name evidence="2" type="ORF">SAMN06269173_1021</name>
</gene>
<accession>A0A238VXB6</accession>
<dbReference type="Proteomes" id="UP000198310">
    <property type="component" value="Unassembled WGS sequence"/>
</dbReference>